<evidence type="ECO:0000256" key="5">
    <source>
        <dbReference type="SAM" id="MobiDB-lite"/>
    </source>
</evidence>
<evidence type="ECO:0000256" key="1">
    <source>
        <dbReference type="ARBA" id="ARBA00022723"/>
    </source>
</evidence>
<dbReference type="GO" id="GO:0008270">
    <property type="term" value="F:zinc ion binding"/>
    <property type="evidence" value="ECO:0007669"/>
    <property type="project" value="UniProtKB-KW"/>
</dbReference>
<evidence type="ECO:0000256" key="4">
    <source>
        <dbReference type="PROSITE-ProRule" id="PRU00470"/>
    </source>
</evidence>
<reference evidence="7 8" key="1">
    <citation type="submission" date="2017-07" db="EMBL/GenBank/DDBJ databases">
        <title>An improved, manually edited Actinidia chinensis var. chinensis (kiwifruit) genome highlights the challenges associated with draft genomes and gene prediction in plants.</title>
        <authorList>
            <person name="Pilkington S."/>
            <person name="Crowhurst R."/>
            <person name="Hilario E."/>
            <person name="Nardozza S."/>
            <person name="Fraser L."/>
            <person name="Peng Y."/>
            <person name="Gunaseelan K."/>
            <person name="Simpson R."/>
            <person name="Tahir J."/>
            <person name="Deroles S."/>
            <person name="Templeton K."/>
            <person name="Luo Z."/>
            <person name="Davy M."/>
            <person name="Cheng C."/>
            <person name="Mcneilage M."/>
            <person name="Scaglione D."/>
            <person name="Liu Y."/>
            <person name="Zhang Q."/>
            <person name="Datson P."/>
            <person name="De Silva N."/>
            <person name="Gardiner S."/>
            <person name="Bassett H."/>
            <person name="Chagne D."/>
            <person name="Mccallum J."/>
            <person name="Dzierzon H."/>
            <person name="Deng C."/>
            <person name="Wang Y.-Y."/>
            <person name="Barron N."/>
            <person name="Manako K."/>
            <person name="Bowen J."/>
            <person name="Foster T."/>
            <person name="Erridge Z."/>
            <person name="Tiffin H."/>
            <person name="Waite C."/>
            <person name="Davies K."/>
            <person name="Grierson E."/>
            <person name="Laing W."/>
            <person name="Kirk R."/>
            <person name="Chen X."/>
            <person name="Wood M."/>
            <person name="Montefiori M."/>
            <person name="Brummell D."/>
            <person name="Schwinn K."/>
            <person name="Catanach A."/>
            <person name="Fullerton C."/>
            <person name="Li D."/>
            <person name="Meiyalaghan S."/>
            <person name="Nieuwenhuizen N."/>
            <person name="Read N."/>
            <person name="Prakash R."/>
            <person name="Hunter D."/>
            <person name="Zhang H."/>
            <person name="Mckenzie M."/>
            <person name="Knabel M."/>
            <person name="Harris A."/>
            <person name="Allan A."/>
            <person name="Chen A."/>
            <person name="Janssen B."/>
            <person name="Plunkett B."/>
            <person name="Dwamena C."/>
            <person name="Voogd C."/>
            <person name="Leif D."/>
            <person name="Lafferty D."/>
            <person name="Souleyre E."/>
            <person name="Varkonyi-Gasic E."/>
            <person name="Gambi F."/>
            <person name="Hanley J."/>
            <person name="Yao J.-L."/>
            <person name="Cheung J."/>
            <person name="David K."/>
            <person name="Warren B."/>
            <person name="Marsh K."/>
            <person name="Snowden K."/>
            <person name="Lin-Wang K."/>
            <person name="Brian L."/>
            <person name="Martinez-Sanchez M."/>
            <person name="Wang M."/>
            <person name="Ileperuma N."/>
            <person name="Macnee N."/>
            <person name="Campin R."/>
            <person name="Mcatee P."/>
            <person name="Drummond R."/>
            <person name="Espley R."/>
            <person name="Ireland H."/>
            <person name="Wu R."/>
            <person name="Atkinson R."/>
            <person name="Karunairetnam S."/>
            <person name="Bulley S."/>
            <person name="Chunkath S."/>
            <person name="Hanley Z."/>
            <person name="Storey R."/>
            <person name="Thrimawithana A."/>
            <person name="Thomson S."/>
            <person name="David C."/>
            <person name="Testolin R."/>
        </authorList>
    </citation>
    <scope>NUCLEOTIDE SEQUENCE [LARGE SCALE GENOMIC DNA]</scope>
    <source>
        <strain evidence="8">cv. Red5</strain>
        <tissue evidence="7">Young leaf</tissue>
    </source>
</reference>
<keyword evidence="2 4" id="KW-0863">Zinc-finger</keyword>
<dbReference type="GO" id="GO:0005634">
    <property type="term" value="C:nucleus"/>
    <property type="evidence" value="ECO:0007669"/>
    <property type="project" value="InterPro"/>
</dbReference>
<accession>A0A2R6RTP8</accession>
<gene>
    <name evidence="7" type="ORF">CEY00_Acc03790</name>
</gene>
<dbReference type="GO" id="GO:0003677">
    <property type="term" value="F:DNA binding"/>
    <property type="evidence" value="ECO:0007669"/>
    <property type="project" value="InterPro"/>
</dbReference>
<dbReference type="Proteomes" id="UP000241394">
    <property type="component" value="Chromosome LG3"/>
</dbReference>
<keyword evidence="8" id="KW-1185">Reference proteome</keyword>
<feature type="compositionally biased region" description="Low complexity" evidence="5">
    <location>
        <begin position="58"/>
        <end position="71"/>
    </location>
</feature>
<evidence type="ECO:0000313" key="7">
    <source>
        <dbReference type="EMBL" id="PSS33402.1"/>
    </source>
</evidence>
<dbReference type="PANTHER" id="PTHR31251:SF207">
    <property type="entry name" value="SQUAMOSA PROMOTER-BINDING-LIKE PROTEIN 13A-RELATED"/>
    <property type="match status" value="1"/>
</dbReference>
<evidence type="ECO:0000256" key="2">
    <source>
        <dbReference type="ARBA" id="ARBA00022771"/>
    </source>
</evidence>
<dbReference type="InterPro" id="IPR036893">
    <property type="entry name" value="SBP_sf"/>
</dbReference>
<dbReference type="STRING" id="1590841.A0A2R6RTP8"/>
<protein>
    <submittedName>
        <fullName evidence="7">Squamosa promoter-binding-like protein</fullName>
    </submittedName>
</protein>
<keyword evidence="1" id="KW-0479">Metal-binding</keyword>
<dbReference type="InterPro" id="IPR044817">
    <property type="entry name" value="SBP-like"/>
</dbReference>
<feature type="domain" description="SBP-type" evidence="6">
    <location>
        <begin position="82"/>
        <end position="159"/>
    </location>
</feature>
<dbReference type="EMBL" id="NKQK01000003">
    <property type="protein sequence ID" value="PSS33402.1"/>
    <property type="molecule type" value="Genomic_DNA"/>
</dbReference>
<dbReference type="Pfam" id="PF03110">
    <property type="entry name" value="SBP"/>
    <property type="match status" value="1"/>
</dbReference>
<organism evidence="7 8">
    <name type="scientific">Actinidia chinensis var. chinensis</name>
    <name type="common">Chinese soft-hair kiwi</name>
    <dbReference type="NCBI Taxonomy" id="1590841"/>
    <lineage>
        <taxon>Eukaryota</taxon>
        <taxon>Viridiplantae</taxon>
        <taxon>Streptophyta</taxon>
        <taxon>Embryophyta</taxon>
        <taxon>Tracheophyta</taxon>
        <taxon>Spermatophyta</taxon>
        <taxon>Magnoliopsida</taxon>
        <taxon>eudicotyledons</taxon>
        <taxon>Gunneridae</taxon>
        <taxon>Pentapetalae</taxon>
        <taxon>asterids</taxon>
        <taxon>Ericales</taxon>
        <taxon>Actinidiaceae</taxon>
        <taxon>Actinidia</taxon>
    </lineage>
</organism>
<dbReference type="InterPro" id="IPR004333">
    <property type="entry name" value="SBP_dom"/>
</dbReference>
<dbReference type="InParanoid" id="A0A2R6RTP8"/>
<dbReference type="Gramene" id="PSS33402">
    <property type="protein sequence ID" value="PSS33402"/>
    <property type="gene ID" value="CEY00_Acc03790"/>
</dbReference>
<dbReference type="AlphaFoldDB" id="A0A2R6RTP8"/>
<keyword evidence="3" id="KW-0862">Zinc</keyword>
<evidence type="ECO:0000259" key="6">
    <source>
        <dbReference type="PROSITE" id="PS51141"/>
    </source>
</evidence>
<reference evidence="8" key="2">
    <citation type="journal article" date="2018" name="BMC Genomics">
        <title>A manually annotated Actinidia chinensis var. chinensis (kiwifruit) genome highlights the challenges associated with draft genomes and gene prediction in plants.</title>
        <authorList>
            <person name="Pilkington S.M."/>
            <person name="Crowhurst R."/>
            <person name="Hilario E."/>
            <person name="Nardozza S."/>
            <person name="Fraser L."/>
            <person name="Peng Y."/>
            <person name="Gunaseelan K."/>
            <person name="Simpson R."/>
            <person name="Tahir J."/>
            <person name="Deroles S.C."/>
            <person name="Templeton K."/>
            <person name="Luo Z."/>
            <person name="Davy M."/>
            <person name="Cheng C."/>
            <person name="McNeilage M."/>
            <person name="Scaglione D."/>
            <person name="Liu Y."/>
            <person name="Zhang Q."/>
            <person name="Datson P."/>
            <person name="De Silva N."/>
            <person name="Gardiner S.E."/>
            <person name="Bassett H."/>
            <person name="Chagne D."/>
            <person name="McCallum J."/>
            <person name="Dzierzon H."/>
            <person name="Deng C."/>
            <person name="Wang Y.Y."/>
            <person name="Barron L."/>
            <person name="Manako K."/>
            <person name="Bowen J."/>
            <person name="Foster T.M."/>
            <person name="Erridge Z.A."/>
            <person name="Tiffin H."/>
            <person name="Waite C.N."/>
            <person name="Davies K.M."/>
            <person name="Grierson E.P."/>
            <person name="Laing W.A."/>
            <person name="Kirk R."/>
            <person name="Chen X."/>
            <person name="Wood M."/>
            <person name="Montefiori M."/>
            <person name="Brummell D.A."/>
            <person name="Schwinn K.E."/>
            <person name="Catanach A."/>
            <person name="Fullerton C."/>
            <person name="Li D."/>
            <person name="Meiyalaghan S."/>
            <person name="Nieuwenhuizen N."/>
            <person name="Read N."/>
            <person name="Prakash R."/>
            <person name="Hunter D."/>
            <person name="Zhang H."/>
            <person name="McKenzie M."/>
            <person name="Knabel M."/>
            <person name="Harris A."/>
            <person name="Allan A.C."/>
            <person name="Gleave A."/>
            <person name="Chen A."/>
            <person name="Janssen B.J."/>
            <person name="Plunkett B."/>
            <person name="Ampomah-Dwamena C."/>
            <person name="Voogd C."/>
            <person name="Leif D."/>
            <person name="Lafferty D."/>
            <person name="Souleyre E.J.F."/>
            <person name="Varkonyi-Gasic E."/>
            <person name="Gambi F."/>
            <person name="Hanley J."/>
            <person name="Yao J.L."/>
            <person name="Cheung J."/>
            <person name="David K.M."/>
            <person name="Warren B."/>
            <person name="Marsh K."/>
            <person name="Snowden K.C."/>
            <person name="Lin-Wang K."/>
            <person name="Brian L."/>
            <person name="Martinez-Sanchez M."/>
            <person name="Wang M."/>
            <person name="Ileperuma N."/>
            <person name="Macnee N."/>
            <person name="Campin R."/>
            <person name="McAtee P."/>
            <person name="Drummond R.S.M."/>
            <person name="Espley R.V."/>
            <person name="Ireland H.S."/>
            <person name="Wu R."/>
            <person name="Atkinson R.G."/>
            <person name="Karunairetnam S."/>
            <person name="Bulley S."/>
            <person name="Chunkath S."/>
            <person name="Hanley Z."/>
            <person name="Storey R."/>
            <person name="Thrimawithana A.H."/>
            <person name="Thomson S."/>
            <person name="David C."/>
            <person name="Testolin R."/>
            <person name="Huang H."/>
            <person name="Hellens R.P."/>
            <person name="Schaffer R.J."/>
        </authorList>
    </citation>
    <scope>NUCLEOTIDE SEQUENCE [LARGE SCALE GENOMIC DNA]</scope>
    <source>
        <strain evidence="8">cv. Red5</strain>
    </source>
</reference>
<dbReference type="PANTHER" id="PTHR31251">
    <property type="entry name" value="SQUAMOSA PROMOTER-BINDING-LIKE PROTEIN 4"/>
    <property type="match status" value="1"/>
</dbReference>
<dbReference type="SUPFAM" id="SSF103612">
    <property type="entry name" value="SBT domain"/>
    <property type="match status" value="1"/>
</dbReference>
<name>A0A2R6RTP8_ACTCC</name>
<sequence length="380" mass="41878">MDWELKKSDWDLTELGQEDLVESSSLGVLKNGGGLSVELKLGGLGDLGHGSVGTLKETSGSTISSPSSGPSKRSKSISRPQNVSCFVDGCTNDLTDCRDYYRRHRVCERHSKTQVVVVGGKEKRFCQQCSRFQSLGEFDEAKRSCRKRLDGHNRRRRKPQPEAFYMSSGTYLSNHQGTRLLCFSGPQPHPTSTAGAVPTKPGVATHHQDLHATDQPSILPYSFACIYNGGDKQFPLLLANDPERSIQTVPEVSISQRLVNNSASPETGWGRKKILCNGSTESVHSKRALSLLSSHTTQTSETSSSHLLQQDVNRHNQPIGTGLHYDGLSQYSRSQGLKEKPPALVPQASNVNHLCDQIFHVAHDDLLENEAFEVLPFSWK</sequence>
<dbReference type="OrthoDB" id="514967at2759"/>
<dbReference type="Gene3D" id="4.10.1100.10">
    <property type="entry name" value="Transcription factor, SBP-box domain"/>
    <property type="match status" value="1"/>
</dbReference>
<evidence type="ECO:0000256" key="3">
    <source>
        <dbReference type="ARBA" id="ARBA00022833"/>
    </source>
</evidence>
<dbReference type="PROSITE" id="PS51141">
    <property type="entry name" value="ZF_SBP"/>
    <property type="match status" value="1"/>
</dbReference>
<comment type="caution">
    <text evidence="7">The sequence shown here is derived from an EMBL/GenBank/DDBJ whole genome shotgun (WGS) entry which is preliminary data.</text>
</comment>
<feature type="region of interest" description="Disordered" evidence="5">
    <location>
        <begin position="52"/>
        <end position="78"/>
    </location>
</feature>
<dbReference type="OMA" id="PLACIKH"/>
<evidence type="ECO:0000313" key="8">
    <source>
        <dbReference type="Proteomes" id="UP000241394"/>
    </source>
</evidence>
<proteinExistence type="predicted"/>